<gene>
    <name evidence="1" type="ORF">A4G23_04646</name>
</gene>
<accession>A0A1D8G8H5</accession>
<organism evidence="1 2">
    <name type="scientific">Streptomyces rubrolavendulae</name>
    <dbReference type="NCBI Taxonomy" id="285473"/>
    <lineage>
        <taxon>Bacteria</taxon>
        <taxon>Bacillati</taxon>
        <taxon>Actinomycetota</taxon>
        <taxon>Actinomycetes</taxon>
        <taxon>Kitasatosporales</taxon>
        <taxon>Streptomycetaceae</taxon>
        <taxon>Streptomyces</taxon>
    </lineage>
</organism>
<name>A0A1D8G8H5_9ACTN</name>
<dbReference type="AlphaFoldDB" id="A0A1D8G8H5"/>
<dbReference type="EMBL" id="CP017316">
    <property type="protein sequence ID" value="AOT61757.1"/>
    <property type="molecule type" value="Genomic_DNA"/>
</dbReference>
<dbReference type="Pfam" id="PF21813">
    <property type="entry name" value="DUF6882"/>
    <property type="match status" value="1"/>
</dbReference>
<dbReference type="STRING" id="285473.A4G23_04646"/>
<reference evidence="1 2" key="1">
    <citation type="submission" date="2016-09" db="EMBL/GenBank/DDBJ databases">
        <title>Streptomyces rubrolavendulae MJM4426 Genome sequencing and assembly.</title>
        <authorList>
            <person name="Kim J.-G."/>
        </authorList>
    </citation>
    <scope>NUCLEOTIDE SEQUENCE [LARGE SCALE GENOMIC DNA]</scope>
    <source>
        <strain evidence="1 2">MJM4426</strain>
    </source>
</reference>
<proteinExistence type="predicted"/>
<sequence>MISSFSEGFVRATEPHAGWGMQQLEAFTAFLPSGPWGADLEACVYRQGGLELRVGLLGSYDESDGSWMWAWANPGFAGTPVAAAAEALRRFGEEWDVPEFARELVSLAGFDDPRMAVERLAFGAMGVLGAAGYIGVEAGPGTRAYLVPDDPAVPFPAPDPVALPRVLLTAVGLVPGLRPRAVVAGYFARHGMEARPVADGGLGAALPDGSAVEVAFDAEGRIARVDVTAVGRPATD</sequence>
<dbReference type="Proteomes" id="UP000095349">
    <property type="component" value="Chromosome"/>
</dbReference>
<evidence type="ECO:0000313" key="2">
    <source>
        <dbReference type="Proteomes" id="UP000095349"/>
    </source>
</evidence>
<dbReference type="RefSeq" id="WP_069978607.1">
    <property type="nucleotide sequence ID" value="NZ_CP017316.1"/>
</dbReference>
<keyword evidence="2" id="KW-1185">Reference proteome</keyword>
<evidence type="ECO:0000313" key="1">
    <source>
        <dbReference type="EMBL" id="AOT61757.1"/>
    </source>
</evidence>
<dbReference type="PATRIC" id="fig|285473.5.peg.4896"/>
<protein>
    <submittedName>
        <fullName evidence="1">Uncharacterized protein</fullName>
    </submittedName>
</protein>
<dbReference type="InterPro" id="IPR049249">
    <property type="entry name" value="DUF6882"/>
</dbReference>
<dbReference type="KEGG" id="srn:A4G23_04646"/>
<dbReference type="OrthoDB" id="7859927at2"/>
<dbReference type="GeneID" id="33064744"/>